<name>S0ARU9_FERAC</name>
<dbReference type="AlphaFoldDB" id="S0ARU9"/>
<gene>
    <name evidence="1" type="ORF">FACI_IFERC00001G1547</name>
</gene>
<reference evidence="1 2" key="1">
    <citation type="journal article" date="2007" name="Proc. Natl. Acad. Sci. U.S.A.">
        <title>Genome dynamics in a natural archaeal population.</title>
        <authorList>
            <person name="Allen E.E."/>
            <person name="Tyson G.W."/>
            <person name="Whitaker R.J."/>
            <person name="Detter J.C."/>
            <person name="Richardson P.M."/>
            <person name="Banfield J.F."/>
        </authorList>
    </citation>
    <scope>NUCLEOTIDE SEQUENCE [LARGE SCALE GENOMIC DNA]</scope>
    <source>
        <strain evidence="2">fer1</strain>
    </source>
</reference>
<keyword evidence="2" id="KW-1185">Reference proteome</keyword>
<dbReference type="Proteomes" id="UP000014660">
    <property type="component" value="Chromosome"/>
</dbReference>
<dbReference type="HOGENOM" id="CLU_3130687_0_0_2"/>
<protein>
    <submittedName>
        <fullName evidence="1">Uncharacterized protein</fullName>
    </submittedName>
</protein>
<evidence type="ECO:0000313" key="2">
    <source>
        <dbReference type="Proteomes" id="UP000014660"/>
    </source>
</evidence>
<evidence type="ECO:0000313" key="1">
    <source>
        <dbReference type="EMBL" id="AGO61527.1"/>
    </source>
</evidence>
<sequence length="49" mass="6004">MDVKIGLTFIFKYSIISIYLKHFKGIYKRCYMSSFYLQLMEWARPDSDR</sequence>
<proteinExistence type="predicted"/>
<organism evidence="1 2">
    <name type="scientific">Ferroplasma acidarmanus Fer1</name>
    <dbReference type="NCBI Taxonomy" id="333146"/>
    <lineage>
        <taxon>Archaea</taxon>
        <taxon>Methanobacteriati</taxon>
        <taxon>Thermoplasmatota</taxon>
        <taxon>Thermoplasmata</taxon>
        <taxon>Thermoplasmatales</taxon>
        <taxon>Ferroplasmaceae</taxon>
        <taxon>Ferroplasma</taxon>
    </lineage>
</organism>
<dbReference type="EMBL" id="CP004145">
    <property type="protein sequence ID" value="AGO61527.1"/>
    <property type="molecule type" value="Genomic_DNA"/>
</dbReference>
<accession>S0ARU9</accession>
<dbReference type="KEGG" id="fac:FACI_IFERC01G1547"/>